<dbReference type="Proteomes" id="UP001497392">
    <property type="component" value="Unassembled WGS sequence"/>
</dbReference>
<evidence type="ECO:0000313" key="2">
    <source>
        <dbReference type="Proteomes" id="UP001497392"/>
    </source>
</evidence>
<gene>
    <name evidence="1" type="primary">g7675</name>
    <name evidence="1" type="ORF">VP750_LOCUS6569</name>
</gene>
<protein>
    <submittedName>
        <fullName evidence="1">G7675 protein</fullName>
    </submittedName>
</protein>
<reference evidence="1 2" key="1">
    <citation type="submission" date="2024-06" db="EMBL/GenBank/DDBJ databases">
        <authorList>
            <person name="Kraege A."/>
            <person name="Thomma B."/>
        </authorList>
    </citation>
    <scope>NUCLEOTIDE SEQUENCE [LARGE SCALE GENOMIC DNA]</scope>
</reference>
<accession>A0ABP1G2J4</accession>
<dbReference type="EMBL" id="CAXHTA020000011">
    <property type="protein sequence ID" value="CAL5224910.1"/>
    <property type="molecule type" value="Genomic_DNA"/>
</dbReference>
<name>A0ABP1G2J4_9CHLO</name>
<evidence type="ECO:0000313" key="1">
    <source>
        <dbReference type="EMBL" id="CAL5224910.1"/>
    </source>
</evidence>
<keyword evidence="2" id="KW-1185">Reference proteome</keyword>
<proteinExistence type="predicted"/>
<comment type="caution">
    <text evidence="1">The sequence shown here is derived from an EMBL/GenBank/DDBJ whole genome shotgun (WGS) entry which is preliminary data.</text>
</comment>
<sequence length="252" mass="27702">MSSGGVGASSLSCSISFDKHDEDVFTGKRKKALRGSGHYEECKQEGDDTPRFGTTRSWWLRRQEALLAEMLKGLKDTGDAELMASVDEARKCSRHLKLESVQQDPPLLQFRLDRYRTTCSRLVDATLKEVPGGYALLADMTQCADVLMIPDVSVAPDDDIYLRPEHEVDLLSLTPPSACGDIQRHAGTSETTAGYDAGLGHHLISRNEDTEKPPIWYDVGLGQHCIVQNEDSLTAPLLHASAQSSTDCKKVL</sequence>
<organism evidence="1 2">
    <name type="scientific">Coccomyxa viridis</name>
    <dbReference type="NCBI Taxonomy" id="1274662"/>
    <lineage>
        <taxon>Eukaryota</taxon>
        <taxon>Viridiplantae</taxon>
        <taxon>Chlorophyta</taxon>
        <taxon>core chlorophytes</taxon>
        <taxon>Trebouxiophyceae</taxon>
        <taxon>Trebouxiophyceae incertae sedis</taxon>
        <taxon>Coccomyxaceae</taxon>
        <taxon>Coccomyxa</taxon>
    </lineage>
</organism>